<feature type="coiled-coil region" evidence="1">
    <location>
        <begin position="678"/>
        <end position="705"/>
    </location>
</feature>
<evidence type="ECO:0008006" key="5">
    <source>
        <dbReference type="Google" id="ProtNLM"/>
    </source>
</evidence>
<feature type="region of interest" description="Disordered" evidence="2">
    <location>
        <begin position="725"/>
        <end position="757"/>
    </location>
</feature>
<reference evidence="4" key="1">
    <citation type="submission" date="2017-02" db="EMBL/GenBank/DDBJ databases">
        <title>Complete genome sequence of Cupriavidus necator strain NH9, a 3-chlorobenzoate degrader.</title>
        <authorList>
            <person name="Moriuchi R."/>
            <person name="Dohra H."/>
            <person name="Ogawa N."/>
        </authorList>
    </citation>
    <scope>NUCLEOTIDE SEQUENCE [LARGE SCALE GENOMIC DNA]</scope>
    <source>
        <strain evidence="4">NH9</strain>
    </source>
</reference>
<gene>
    <name evidence="3" type="ORF">BJN34_01560</name>
</gene>
<dbReference type="KEGG" id="cuh:BJN34_01560"/>
<dbReference type="RefSeq" id="WP_078195013.1">
    <property type="nucleotide sequence ID" value="NZ_CP017757.2"/>
</dbReference>
<evidence type="ECO:0000313" key="4">
    <source>
        <dbReference type="Proteomes" id="UP000189627"/>
    </source>
</evidence>
<feature type="compositionally biased region" description="Basic and acidic residues" evidence="2">
    <location>
        <begin position="746"/>
        <end position="757"/>
    </location>
</feature>
<sequence length="767" mass="87016">MMETADVGLLLRGGMLGGKRKLHRLVGLFPEYNEAFVSELQTGKKPKSKKPKPVALDMLLEQLYREVEVVDECVRYPWMDWPDDRLAKEVPSALTSRDVAIKGLAGLYDKTVLQETDLLVFTRSALLEKVRVTAIRECAERSGLKIRQVYKLVNRILTFGPVVNALLNHKKLSGGPGKKRRGGKRTGRPNAYAKRSSRHPFAGQVMSKYHVGKFRSALTEYFVGQDLSLSATYRQMRLNLYVQRMPDGKGGFVVHAVRPGKIPSFEQFYDYYCECRARGEFVNDKAGDAEYEENRKAYVQSARDISDGPLDIFDVDGTGGKIELVATYHPDRLIGRPMVILAVDRDSDAIVGAYVTTFGESTEAYKKCMYIAFTSKETLLKKLGLPLCYWIEFGQCNAMFVDQGPGKSREIELAFVVRLNRGRFIAPAGAPRAKAIVEGINDKLHDWMTHVEGAYDRTNDGERKAERRASAKKRARRTRRDYWRKLIEFIYLHNTTTDVSHLLTPEMRRDRVKGFPRDIFVWGKEQRRGAERQERSRSELAKLLLECLEKKVQEDGVHLNNRTFASSELLRVRDDHMSRHAHWAKMPALAIPVYLNPHDPDVIYWEPEPGELRELPATNQSRKRTVDMSYDDWLDCMEADKENAIDARNKLNARTYLSKAQVDILLTIAKNRTAAQVRAEEIRTNRALEQMLENAEAEAEQKQALFGDEVVKELAASTSYSTTNVDAPAAGVAELSDSDAKNVAGKKPDKEPTKDGFEEVYAEIFGE</sequence>
<proteinExistence type="predicted"/>
<dbReference type="InterPro" id="IPR036397">
    <property type="entry name" value="RNaseH_sf"/>
</dbReference>
<protein>
    <recommendedName>
        <fullName evidence="5">Transposase</fullName>
    </recommendedName>
</protein>
<feature type="compositionally biased region" description="Basic residues" evidence="2">
    <location>
        <begin position="170"/>
        <end position="187"/>
    </location>
</feature>
<dbReference type="Proteomes" id="UP000189627">
    <property type="component" value="Chromosome 1"/>
</dbReference>
<dbReference type="OrthoDB" id="5439087at2"/>
<evidence type="ECO:0000256" key="1">
    <source>
        <dbReference type="SAM" id="Coils"/>
    </source>
</evidence>
<dbReference type="AlphaFoldDB" id="A0A1U9UJG8"/>
<organism evidence="3 4">
    <name type="scientific">Cupriavidus necator</name>
    <name type="common">Alcaligenes eutrophus</name>
    <name type="synonym">Ralstonia eutropha</name>
    <dbReference type="NCBI Taxonomy" id="106590"/>
    <lineage>
        <taxon>Bacteria</taxon>
        <taxon>Pseudomonadati</taxon>
        <taxon>Pseudomonadota</taxon>
        <taxon>Betaproteobacteria</taxon>
        <taxon>Burkholderiales</taxon>
        <taxon>Burkholderiaceae</taxon>
        <taxon>Cupriavidus</taxon>
    </lineage>
</organism>
<keyword evidence="1" id="KW-0175">Coiled coil</keyword>
<evidence type="ECO:0000256" key="2">
    <source>
        <dbReference type="SAM" id="MobiDB-lite"/>
    </source>
</evidence>
<evidence type="ECO:0000313" key="3">
    <source>
        <dbReference type="EMBL" id="AQV92577.1"/>
    </source>
</evidence>
<accession>A0A1U9UJG8</accession>
<dbReference type="GO" id="GO:0003676">
    <property type="term" value="F:nucleic acid binding"/>
    <property type="evidence" value="ECO:0007669"/>
    <property type="project" value="InterPro"/>
</dbReference>
<name>A0A1U9UJG8_CUPNE</name>
<feature type="region of interest" description="Disordered" evidence="2">
    <location>
        <begin position="170"/>
        <end position="195"/>
    </location>
</feature>
<dbReference type="EMBL" id="CP017757">
    <property type="protein sequence ID" value="AQV92577.1"/>
    <property type="molecule type" value="Genomic_DNA"/>
</dbReference>
<dbReference type="Gene3D" id="3.30.420.10">
    <property type="entry name" value="Ribonuclease H-like superfamily/Ribonuclease H"/>
    <property type="match status" value="1"/>
</dbReference>